<accession>A0A1I4RBC1</accession>
<keyword evidence="2" id="KW-1185">Reference proteome</keyword>
<dbReference type="RefSeq" id="WP_280142354.1">
    <property type="nucleotide sequence ID" value="NZ_FOTK01000034.1"/>
</dbReference>
<proteinExistence type="predicted"/>
<dbReference type="EMBL" id="FOTK01000034">
    <property type="protein sequence ID" value="SFM49519.1"/>
    <property type="molecule type" value="Genomic_DNA"/>
</dbReference>
<protein>
    <submittedName>
        <fullName evidence="1">Uncharacterized protein</fullName>
    </submittedName>
</protein>
<evidence type="ECO:0000313" key="2">
    <source>
        <dbReference type="Proteomes" id="UP000199048"/>
    </source>
</evidence>
<dbReference type="Proteomes" id="UP000199048">
    <property type="component" value="Unassembled WGS sequence"/>
</dbReference>
<dbReference type="AlphaFoldDB" id="A0A1I4RBC1"/>
<sequence length="44" mass="5005">MRRTTELRVKLQIWRELDSLLAQRAALGSLHKRGEADTQSAAAR</sequence>
<organism evidence="1 2">
    <name type="scientific">Methylobacterium pseudosasicola</name>
    <dbReference type="NCBI Taxonomy" id="582667"/>
    <lineage>
        <taxon>Bacteria</taxon>
        <taxon>Pseudomonadati</taxon>
        <taxon>Pseudomonadota</taxon>
        <taxon>Alphaproteobacteria</taxon>
        <taxon>Hyphomicrobiales</taxon>
        <taxon>Methylobacteriaceae</taxon>
        <taxon>Methylobacterium</taxon>
    </lineage>
</organism>
<reference evidence="2" key="1">
    <citation type="submission" date="2016-10" db="EMBL/GenBank/DDBJ databases">
        <authorList>
            <person name="Varghese N."/>
            <person name="Submissions S."/>
        </authorList>
    </citation>
    <scope>NUCLEOTIDE SEQUENCE [LARGE SCALE GENOMIC DNA]</scope>
    <source>
        <strain evidence="2">BL36</strain>
    </source>
</reference>
<name>A0A1I4RBC1_9HYPH</name>
<gene>
    <name evidence="1" type="ORF">SAMN05192568_103455</name>
</gene>
<evidence type="ECO:0000313" key="1">
    <source>
        <dbReference type="EMBL" id="SFM49519.1"/>
    </source>
</evidence>